<dbReference type="SUPFAM" id="SSF48403">
    <property type="entry name" value="Ankyrin repeat"/>
    <property type="match status" value="1"/>
</dbReference>
<keyword evidence="1" id="KW-0040">ANK repeat</keyword>
<dbReference type="PROSITE" id="PS50088">
    <property type="entry name" value="ANK_REPEAT"/>
    <property type="match status" value="1"/>
</dbReference>
<evidence type="ECO:0000313" key="2">
    <source>
        <dbReference type="EMBL" id="KAK1623690.1"/>
    </source>
</evidence>
<feature type="repeat" description="ANK" evidence="1">
    <location>
        <begin position="11"/>
        <end position="40"/>
    </location>
</feature>
<dbReference type="GeneID" id="85467787"/>
<reference evidence="2" key="1">
    <citation type="submission" date="2021-06" db="EMBL/GenBank/DDBJ databases">
        <title>Comparative genomics, transcriptomics and evolutionary studies reveal genomic signatures of adaptation to plant cell wall in hemibiotrophic fungi.</title>
        <authorList>
            <consortium name="DOE Joint Genome Institute"/>
            <person name="Baroncelli R."/>
            <person name="Diaz J.F."/>
            <person name="Benocci T."/>
            <person name="Peng M."/>
            <person name="Battaglia E."/>
            <person name="Haridas S."/>
            <person name="Andreopoulos W."/>
            <person name="Labutti K."/>
            <person name="Pangilinan J."/>
            <person name="Floch G.L."/>
            <person name="Makela M.R."/>
            <person name="Henrissat B."/>
            <person name="Grigoriev I.V."/>
            <person name="Crouch J.A."/>
            <person name="De Vries R.P."/>
            <person name="Sukno S.A."/>
            <person name="Thon M.R."/>
        </authorList>
    </citation>
    <scope>NUCLEOTIDE SEQUENCE</scope>
    <source>
        <strain evidence="2">CBS 102054</strain>
    </source>
</reference>
<comment type="caution">
    <text evidence="2">The sequence shown here is derived from an EMBL/GenBank/DDBJ whole genome shotgun (WGS) entry which is preliminary data.</text>
</comment>
<feature type="non-terminal residue" evidence="2">
    <location>
        <position position="66"/>
    </location>
</feature>
<protein>
    <recommendedName>
        <fullName evidence="4">Ankyrin repeat protein</fullName>
    </recommendedName>
</protein>
<keyword evidence="3" id="KW-1185">Reference proteome</keyword>
<dbReference type="RefSeq" id="XP_060439685.1">
    <property type="nucleotide sequence ID" value="XM_060582925.1"/>
</dbReference>
<sequence length="66" mass="6905">DVNMTGGFFGTALQAATYEGKTEAVELLLKKGANTNIRAGKYRNALNAAICEGCWDLVEILLGAGA</sequence>
<evidence type="ECO:0000256" key="1">
    <source>
        <dbReference type="PROSITE-ProRule" id="PRU00023"/>
    </source>
</evidence>
<evidence type="ECO:0000313" key="3">
    <source>
        <dbReference type="Proteomes" id="UP001243989"/>
    </source>
</evidence>
<organism evidence="2 3">
    <name type="scientific">Colletotrichum phormii</name>
    <dbReference type="NCBI Taxonomy" id="359342"/>
    <lineage>
        <taxon>Eukaryota</taxon>
        <taxon>Fungi</taxon>
        <taxon>Dikarya</taxon>
        <taxon>Ascomycota</taxon>
        <taxon>Pezizomycotina</taxon>
        <taxon>Sordariomycetes</taxon>
        <taxon>Hypocreomycetidae</taxon>
        <taxon>Glomerellales</taxon>
        <taxon>Glomerellaceae</taxon>
        <taxon>Colletotrichum</taxon>
        <taxon>Colletotrichum acutatum species complex</taxon>
    </lineage>
</organism>
<feature type="non-terminal residue" evidence="2">
    <location>
        <position position="1"/>
    </location>
</feature>
<dbReference type="InterPro" id="IPR036770">
    <property type="entry name" value="Ankyrin_rpt-contain_sf"/>
</dbReference>
<dbReference type="EMBL" id="JAHMHQ010000027">
    <property type="protein sequence ID" value="KAK1623690.1"/>
    <property type="molecule type" value="Genomic_DNA"/>
</dbReference>
<gene>
    <name evidence="2" type="ORF">BDP81DRAFT_270161</name>
</gene>
<dbReference type="Proteomes" id="UP001243989">
    <property type="component" value="Unassembled WGS sequence"/>
</dbReference>
<dbReference type="Pfam" id="PF12796">
    <property type="entry name" value="Ank_2"/>
    <property type="match status" value="1"/>
</dbReference>
<dbReference type="Gene3D" id="1.25.40.20">
    <property type="entry name" value="Ankyrin repeat-containing domain"/>
    <property type="match status" value="1"/>
</dbReference>
<evidence type="ECO:0008006" key="4">
    <source>
        <dbReference type="Google" id="ProtNLM"/>
    </source>
</evidence>
<dbReference type="PROSITE" id="PS50297">
    <property type="entry name" value="ANK_REP_REGION"/>
    <property type="match status" value="1"/>
</dbReference>
<proteinExistence type="predicted"/>
<name>A0AAI9ZFQ5_9PEZI</name>
<accession>A0AAI9ZFQ5</accession>
<dbReference type="AlphaFoldDB" id="A0AAI9ZFQ5"/>
<dbReference type="InterPro" id="IPR002110">
    <property type="entry name" value="Ankyrin_rpt"/>
</dbReference>